<sequence length="74" mass="6943">MPLSSSPPRPARPPVVAPAVLGFAVLLAALFGLSYAVGSLAGPVAPGMHAPGVPGGTGGSRTGESGGGMSGMGM</sequence>
<name>A0ABS7QSE7_9ACTN</name>
<feature type="region of interest" description="Disordered" evidence="1">
    <location>
        <begin position="46"/>
        <end position="74"/>
    </location>
</feature>
<keyword evidence="3" id="KW-1185">Reference proteome</keyword>
<comment type="caution">
    <text evidence="2">The sequence shown here is derived from an EMBL/GenBank/DDBJ whole genome shotgun (WGS) entry which is preliminary data.</text>
</comment>
<feature type="compositionally biased region" description="Gly residues" evidence="1">
    <location>
        <begin position="53"/>
        <end position="74"/>
    </location>
</feature>
<evidence type="ECO:0000256" key="1">
    <source>
        <dbReference type="SAM" id="MobiDB-lite"/>
    </source>
</evidence>
<accession>A0ABS7QSE7</accession>
<dbReference type="EMBL" id="JAINVZ010000008">
    <property type="protein sequence ID" value="MBY8886119.1"/>
    <property type="molecule type" value="Genomic_DNA"/>
</dbReference>
<dbReference type="Proteomes" id="UP001198565">
    <property type="component" value="Unassembled WGS sequence"/>
</dbReference>
<reference evidence="2 3" key="1">
    <citation type="submission" date="2021-08" db="EMBL/GenBank/DDBJ databases">
        <title>Streptomyces sp. PTM05 isolated from lichen.</title>
        <authorList>
            <person name="Somphong A."/>
            <person name="Phongsopitanun W."/>
            <person name="Tanasupawat S."/>
        </authorList>
    </citation>
    <scope>NUCLEOTIDE SEQUENCE [LARGE SCALE GENOMIC DNA]</scope>
    <source>
        <strain evidence="2 3">Ptm05</strain>
    </source>
</reference>
<organism evidence="2 3">
    <name type="scientific">Streptantibioticus parmotrematis</name>
    <dbReference type="NCBI Taxonomy" id="2873249"/>
    <lineage>
        <taxon>Bacteria</taxon>
        <taxon>Bacillati</taxon>
        <taxon>Actinomycetota</taxon>
        <taxon>Actinomycetes</taxon>
        <taxon>Kitasatosporales</taxon>
        <taxon>Streptomycetaceae</taxon>
        <taxon>Streptantibioticus</taxon>
    </lineage>
</organism>
<proteinExistence type="predicted"/>
<evidence type="ECO:0000313" key="3">
    <source>
        <dbReference type="Proteomes" id="UP001198565"/>
    </source>
</evidence>
<gene>
    <name evidence="2" type="ORF">K7472_14800</name>
</gene>
<protein>
    <submittedName>
        <fullName evidence="2">Uncharacterized protein</fullName>
    </submittedName>
</protein>
<evidence type="ECO:0000313" key="2">
    <source>
        <dbReference type="EMBL" id="MBY8886119.1"/>
    </source>
</evidence>
<dbReference type="RefSeq" id="WP_222977999.1">
    <property type="nucleotide sequence ID" value="NZ_JAINVZ010000008.1"/>
</dbReference>